<protein>
    <submittedName>
        <fullName evidence="2">Uncharacterized protein</fullName>
    </submittedName>
</protein>
<sequence length="216" mass="24304">MVLLILSLLLTLVSSKSYTQTSLNSNCLNCINGGYDFCSLGTYRGPVDPISSQCCANMANIYDSCQTGYDACTWNEQTSNKFSKFFYCRYNSQCKVQGGITNYTVHSFNTAVQTIVMSKVQDVGPCKYVILNSMNQKAYINLTTDEPQNTVAFYAVIDDFLVTDRQYVNPTQTQLLPAVVTELLPNKHYQFGVVNLRAGVTYSLKYWRESNEYSAE</sequence>
<reference evidence="2" key="1">
    <citation type="submission" date="2019-06" db="EMBL/GenBank/DDBJ databases">
        <authorList>
            <person name="Zheng W."/>
        </authorList>
    </citation>
    <scope>NUCLEOTIDE SEQUENCE</scope>
    <source>
        <strain evidence="2">QDHG01</strain>
    </source>
</reference>
<dbReference type="AlphaFoldDB" id="A0A8J8NEE3"/>
<dbReference type="EMBL" id="RRYP01019307">
    <property type="protein sequence ID" value="TNV73288.1"/>
    <property type="molecule type" value="Genomic_DNA"/>
</dbReference>
<evidence type="ECO:0000256" key="1">
    <source>
        <dbReference type="SAM" id="SignalP"/>
    </source>
</evidence>
<evidence type="ECO:0000313" key="2">
    <source>
        <dbReference type="EMBL" id="TNV73288.1"/>
    </source>
</evidence>
<evidence type="ECO:0000313" key="3">
    <source>
        <dbReference type="Proteomes" id="UP000785679"/>
    </source>
</evidence>
<feature type="chain" id="PRO_5035309462" evidence="1">
    <location>
        <begin position="16"/>
        <end position="216"/>
    </location>
</feature>
<name>A0A8J8NEE3_HALGN</name>
<dbReference type="OrthoDB" id="10466569at2759"/>
<comment type="caution">
    <text evidence="2">The sequence shown here is derived from an EMBL/GenBank/DDBJ whole genome shotgun (WGS) entry which is preliminary data.</text>
</comment>
<keyword evidence="1" id="KW-0732">Signal</keyword>
<accession>A0A8J8NEE3</accession>
<dbReference type="Proteomes" id="UP000785679">
    <property type="component" value="Unassembled WGS sequence"/>
</dbReference>
<gene>
    <name evidence="2" type="ORF">FGO68_gene6095</name>
</gene>
<organism evidence="2 3">
    <name type="scientific">Halteria grandinella</name>
    <dbReference type="NCBI Taxonomy" id="5974"/>
    <lineage>
        <taxon>Eukaryota</taxon>
        <taxon>Sar</taxon>
        <taxon>Alveolata</taxon>
        <taxon>Ciliophora</taxon>
        <taxon>Intramacronucleata</taxon>
        <taxon>Spirotrichea</taxon>
        <taxon>Stichotrichia</taxon>
        <taxon>Sporadotrichida</taxon>
        <taxon>Halteriidae</taxon>
        <taxon>Halteria</taxon>
    </lineage>
</organism>
<proteinExistence type="predicted"/>
<keyword evidence="3" id="KW-1185">Reference proteome</keyword>
<feature type="signal peptide" evidence="1">
    <location>
        <begin position="1"/>
        <end position="15"/>
    </location>
</feature>